<dbReference type="AlphaFoldDB" id="A0A7C5XLN3"/>
<gene>
    <name evidence="2" type="ORF">ENM84_01335</name>
</gene>
<dbReference type="Gene3D" id="3.30.110.40">
    <property type="entry name" value="TusA-like domain"/>
    <property type="match status" value="1"/>
</dbReference>
<sequence length="83" mass="9433">MVKFVKISEGRYILDVRGYTCPYPVIYTRKALAKLNTGEMLEVLTDNPPSCENVPRAAKEDGHNVLSVENIDRGVWRIVVVKR</sequence>
<comment type="caution">
    <text evidence="2">The sequence shown here is derived from an EMBL/GenBank/DDBJ whole genome shotgun (WGS) entry which is preliminary data.</text>
</comment>
<protein>
    <recommendedName>
        <fullName evidence="1">UPF0033 domain-containing protein</fullName>
    </recommendedName>
</protein>
<accession>A0A7C5XLN3</accession>
<dbReference type="EMBL" id="DRZI01000045">
    <property type="protein sequence ID" value="HHP81287.1"/>
    <property type="molecule type" value="Genomic_DNA"/>
</dbReference>
<dbReference type="PANTHER" id="PTHR33279:SF18">
    <property type="entry name" value="SULFUR CARRIER PROTEIN MJ0990-RELATED"/>
    <property type="match status" value="1"/>
</dbReference>
<dbReference type="SUPFAM" id="SSF64307">
    <property type="entry name" value="SirA-like"/>
    <property type="match status" value="1"/>
</dbReference>
<dbReference type="CDD" id="cd00291">
    <property type="entry name" value="SirA_YedF_YeeD"/>
    <property type="match status" value="1"/>
</dbReference>
<dbReference type="PROSITE" id="PS01148">
    <property type="entry name" value="UPF0033"/>
    <property type="match status" value="1"/>
</dbReference>
<feature type="domain" description="UPF0033" evidence="1">
    <location>
        <begin position="14"/>
        <end position="38"/>
    </location>
</feature>
<organism evidence="2">
    <name type="scientific">Ignisphaera aggregans</name>
    <dbReference type="NCBI Taxonomy" id="334771"/>
    <lineage>
        <taxon>Archaea</taxon>
        <taxon>Thermoproteota</taxon>
        <taxon>Thermoprotei</taxon>
        <taxon>Desulfurococcales</taxon>
        <taxon>Desulfurococcaceae</taxon>
        <taxon>Ignisphaera</taxon>
    </lineage>
</organism>
<name>A0A7C5XLN3_9CREN</name>
<proteinExistence type="predicted"/>
<reference evidence="2" key="1">
    <citation type="journal article" date="2020" name="mSystems">
        <title>Genome- and Community-Level Interaction Insights into Carbon Utilization and Element Cycling Functions of Hydrothermarchaeota in Hydrothermal Sediment.</title>
        <authorList>
            <person name="Zhou Z."/>
            <person name="Liu Y."/>
            <person name="Xu W."/>
            <person name="Pan J."/>
            <person name="Luo Z.H."/>
            <person name="Li M."/>
        </authorList>
    </citation>
    <scope>NUCLEOTIDE SEQUENCE [LARGE SCALE GENOMIC DNA]</scope>
    <source>
        <strain evidence="2">SpSt-1121</strain>
    </source>
</reference>
<dbReference type="InterPro" id="IPR036868">
    <property type="entry name" value="TusA-like_sf"/>
</dbReference>
<evidence type="ECO:0000259" key="1">
    <source>
        <dbReference type="PROSITE" id="PS01148"/>
    </source>
</evidence>
<dbReference type="InterPro" id="IPR001455">
    <property type="entry name" value="TusA-like"/>
</dbReference>
<dbReference type="Pfam" id="PF01206">
    <property type="entry name" value="TusA"/>
    <property type="match status" value="1"/>
</dbReference>
<evidence type="ECO:0000313" key="2">
    <source>
        <dbReference type="EMBL" id="HHP81287.1"/>
    </source>
</evidence>
<dbReference type="PANTHER" id="PTHR33279">
    <property type="entry name" value="SULFUR CARRIER PROTEIN YEDF-RELATED"/>
    <property type="match status" value="1"/>
</dbReference>